<reference evidence="15" key="3">
    <citation type="submission" date="2025-09" db="UniProtKB">
        <authorList>
            <consortium name="Ensembl"/>
        </authorList>
    </citation>
    <scope>IDENTIFICATION</scope>
</reference>
<dbReference type="Gene3D" id="2.60.40.10">
    <property type="entry name" value="Immunoglobulins"/>
    <property type="match status" value="2"/>
</dbReference>
<feature type="transmembrane region" description="Helical" evidence="13">
    <location>
        <begin position="14"/>
        <end position="38"/>
    </location>
</feature>
<dbReference type="GO" id="GO:0005886">
    <property type="term" value="C:plasma membrane"/>
    <property type="evidence" value="ECO:0007669"/>
    <property type="project" value="UniProtKB-SubCell"/>
</dbReference>
<comment type="subcellular location">
    <subcellularLocation>
        <location evidence="2">Cell junction</location>
        <location evidence="2">Tight junction</location>
    </subcellularLocation>
    <subcellularLocation>
        <location evidence="1">Cell membrane</location>
        <topology evidence="1">Single-pass type I membrane protein</topology>
    </subcellularLocation>
</comment>
<keyword evidence="7" id="KW-0732">Signal</keyword>
<dbReference type="PROSITE" id="PS50835">
    <property type="entry name" value="IG_LIKE"/>
    <property type="match status" value="2"/>
</dbReference>
<dbReference type="Pfam" id="PF07686">
    <property type="entry name" value="V-set"/>
    <property type="match status" value="1"/>
</dbReference>
<evidence type="ECO:0000256" key="4">
    <source>
        <dbReference type="ARBA" id="ARBA00022427"/>
    </source>
</evidence>
<dbReference type="GeneTree" id="ENSGT00940000156937"/>
<keyword evidence="5" id="KW-1003">Cell membrane</keyword>
<name>A0AAY5KTJ3_ESOLU</name>
<keyword evidence="11" id="KW-1015">Disulfide bond</keyword>
<protein>
    <recommendedName>
        <fullName evidence="14">Ig-like domain-containing protein</fullName>
    </recommendedName>
</protein>
<dbReference type="FunFam" id="2.60.40.10:FF:000342">
    <property type="entry name" value="Junctional adhesion molecule A"/>
    <property type="match status" value="1"/>
</dbReference>
<dbReference type="KEGG" id="els:105024200"/>
<evidence type="ECO:0000256" key="5">
    <source>
        <dbReference type="ARBA" id="ARBA00022475"/>
    </source>
</evidence>
<evidence type="ECO:0000256" key="8">
    <source>
        <dbReference type="ARBA" id="ARBA00022949"/>
    </source>
</evidence>
<dbReference type="InterPro" id="IPR003598">
    <property type="entry name" value="Ig_sub2"/>
</dbReference>
<dbReference type="GO" id="GO:0005178">
    <property type="term" value="F:integrin binding"/>
    <property type="evidence" value="ECO:0007669"/>
    <property type="project" value="TreeGrafter"/>
</dbReference>
<dbReference type="InterPro" id="IPR036179">
    <property type="entry name" value="Ig-like_dom_sf"/>
</dbReference>
<keyword evidence="9 13" id="KW-1133">Transmembrane helix</keyword>
<dbReference type="PANTHER" id="PTHR44598:SF3">
    <property type="entry name" value="JUNCTIONAL ADHESION MOLECULE 3B"/>
    <property type="match status" value="1"/>
</dbReference>
<comment type="similarity">
    <text evidence="3">Belongs to the immunoglobulin superfamily.</text>
</comment>
<dbReference type="GO" id="GO:0044291">
    <property type="term" value="C:cell-cell contact zone"/>
    <property type="evidence" value="ECO:0007669"/>
    <property type="project" value="TreeGrafter"/>
</dbReference>
<dbReference type="Proteomes" id="UP000265140">
    <property type="component" value="Chromosome 7"/>
</dbReference>
<dbReference type="RefSeq" id="XP_010892295.1">
    <property type="nucleotide sequence ID" value="XM_010893993.3"/>
</dbReference>
<keyword evidence="8" id="KW-0965">Cell junction</keyword>
<proteinExistence type="inferred from homology"/>
<dbReference type="Ensembl" id="ENSELUT00000107805.1">
    <property type="protein sequence ID" value="ENSELUP00000089827.1"/>
    <property type="gene ID" value="ENSELUG00000015537.3"/>
</dbReference>
<evidence type="ECO:0000256" key="1">
    <source>
        <dbReference type="ARBA" id="ARBA00004251"/>
    </source>
</evidence>
<dbReference type="GO" id="GO:0098632">
    <property type="term" value="F:cell-cell adhesion mediator activity"/>
    <property type="evidence" value="ECO:0007669"/>
    <property type="project" value="TreeGrafter"/>
</dbReference>
<sequence>MYGRTEQCIDSKMALTRLACILVLLSTHCYFIVLAVILRTTNEAPWANEFESVELSCLIESISTNNPRVEWKKIKNGVPSYVYFGNQVSGDLESRARVREPATLVITNATRLDSASYRCEVTAPDDQKSFDEILINLVVRVKPVVPKCTVPKSVPVGKAAELRCVEEEGFPKSQYQWFRNKEEIPDDPKTSPKFFNSSYVLNAETGILKFSAVIKDDSGEYFCRAKNDAGQSECGPQKMEVYDINIAGIILGVLVVVLVLLCITVGICCAYKRGYFASQKQTGNNYKAPAKGDGVDYVRTEDEGDFRHKSSFVI</sequence>
<dbReference type="SUPFAM" id="SSF48726">
    <property type="entry name" value="Immunoglobulin"/>
    <property type="match status" value="2"/>
</dbReference>
<evidence type="ECO:0000256" key="2">
    <source>
        <dbReference type="ARBA" id="ARBA00004435"/>
    </source>
</evidence>
<keyword evidence="12" id="KW-0393">Immunoglobulin domain</keyword>
<evidence type="ECO:0000256" key="10">
    <source>
        <dbReference type="ARBA" id="ARBA00023136"/>
    </source>
</evidence>
<reference evidence="15" key="2">
    <citation type="submission" date="2025-08" db="UniProtKB">
        <authorList>
            <consortium name="Ensembl"/>
        </authorList>
    </citation>
    <scope>IDENTIFICATION</scope>
</reference>
<evidence type="ECO:0000256" key="3">
    <source>
        <dbReference type="ARBA" id="ARBA00008637"/>
    </source>
</evidence>
<organism evidence="15 16">
    <name type="scientific">Esox lucius</name>
    <name type="common">Northern pike</name>
    <dbReference type="NCBI Taxonomy" id="8010"/>
    <lineage>
        <taxon>Eukaryota</taxon>
        <taxon>Metazoa</taxon>
        <taxon>Chordata</taxon>
        <taxon>Craniata</taxon>
        <taxon>Vertebrata</taxon>
        <taxon>Euteleostomi</taxon>
        <taxon>Actinopterygii</taxon>
        <taxon>Neopterygii</taxon>
        <taxon>Teleostei</taxon>
        <taxon>Protacanthopterygii</taxon>
        <taxon>Esociformes</taxon>
        <taxon>Esocidae</taxon>
        <taxon>Esox</taxon>
    </lineage>
</organism>
<evidence type="ECO:0000313" key="15">
    <source>
        <dbReference type="Ensembl" id="ENSELUP00000089827.1"/>
    </source>
</evidence>
<dbReference type="SMART" id="SM00409">
    <property type="entry name" value="IG"/>
    <property type="match status" value="2"/>
</dbReference>
<evidence type="ECO:0000256" key="9">
    <source>
        <dbReference type="ARBA" id="ARBA00022989"/>
    </source>
</evidence>
<keyword evidence="4" id="KW-0796">Tight junction</keyword>
<evidence type="ECO:0000256" key="12">
    <source>
        <dbReference type="ARBA" id="ARBA00023319"/>
    </source>
</evidence>
<keyword evidence="6 13" id="KW-0812">Transmembrane</keyword>
<dbReference type="AlphaFoldDB" id="A0AAY5KTJ3"/>
<dbReference type="InterPro" id="IPR003599">
    <property type="entry name" value="Ig_sub"/>
</dbReference>
<dbReference type="GO" id="GO:0098636">
    <property type="term" value="C:protein complex involved in cell adhesion"/>
    <property type="evidence" value="ECO:0007669"/>
    <property type="project" value="TreeGrafter"/>
</dbReference>
<evidence type="ECO:0000313" key="16">
    <source>
        <dbReference type="Proteomes" id="UP000265140"/>
    </source>
</evidence>
<keyword evidence="16" id="KW-1185">Reference proteome</keyword>
<dbReference type="InterPro" id="IPR007110">
    <property type="entry name" value="Ig-like_dom"/>
</dbReference>
<dbReference type="SMART" id="SM00408">
    <property type="entry name" value="IGc2"/>
    <property type="match status" value="2"/>
</dbReference>
<evidence type="ECO:0000259" key="14">
    <source>
        <dbReference type="PROSITE" id="PS50835"/>
    </source>
</evidence>
<dbReference type="CTD" id="569217"/>
<dbReference type="InterPro" id="IPR042974">
    <property type="entry name" value="JAM-C"/>
</dbReference>
<dbReference type="GeneID" id="105024200"/>
<evidence type="ECO:0000256" key="13">
    <source>
        <dbReference type="SAM" id="Phobius"/>
    </source>
</evidence>
<accession>A0AAY5KTJ3</accession>
<dbReference type="Pfam" id="PF13927">
    <property type="entry name" value="Ig_3"/>
    <property type="match status" value="1"/>
</dbReference>
<evidence type="ECO:0000256" key="6">
    <source>
        <dbReference type="ARBA" id="ARBA00022692"/>
    </source>
</evidence>
<dbReference type="GO" id="GO:0042803">
    <property type="term" value="F:protein homodimerization activity"/>
    <property type="evidence" value="ECO:0007669"/>
    <property type="project" value="InterPro"/>
</dbReference>
<dbReference type="GO" id="GO:0005923">
    <property type="term" value="C:bicellular tight junction"/>
    <property type="evidence" value="ECO:0007669"/>
    <property type="project" value="UniProtKB-SubCell"/>
</dbReference>
<keyword evidence="10 13" id="KW-0472">Membrane</keyword>
<evidence type="ECO:0000256" key="7">
    <source>
        <dbReference type="ARBA" id="ARBA00022729"/>
    </source>
</evidence>
<dbReference type="InterPro" id="IPR013106">
    <property type="entry name" value="Ig_V-set"/>
</dbReference>
<feature type="transmembrane region" description="Helical" evidence="13">
    <location>
        <begin position="246"/>
        <end position="271"/>
    </location>
</feature>
<feature type="domain" description="Ig-like" evidence="14">
    <location>
        <begin position="146"/>
        <end position="242"/>
    </location>
</feature>
<dbReference type="GO" id="GO:0046982">
    <property type="term" value="F:protein heterodimerization activity"/>
    <property type="evidence" value="ECO:0007669"/>
    <property type="project" value="InterPro"/>
</dbReference>
<evidence type="ECO:0000256" key="11">
    <source>
        <dbReference type="ARBA" id="ARBA00023157"/>
    </source>
</evidence>
<dbReference type="InterPro" id="IPR013783">
    <property type="entry name" value="Ig-like_fold"/>
</dbReference>
<dbReference type="PANTHER" id="PTHR44598">
    <property type="entry name" value="JUNCTIONAL ADHESION MOLECULE C"/>
    <property type="match status" value="1"/>
</dbReference>
<reference evidence="15 16" key="1">
    <citation type="submission" date="2020-02" db="EMBL/GenBank/DDBJ databases">
        <title>Esox lucius (northern pike) genome, fEsoLuc1, primary haplotype.</title>
        <authorList>
            <person name="Myers G."/>
            <person name="Karagic N."/>
            <person name="Meyer A."/>
            <person name="Pippel M."/>
            <person name="Reichard M."/>
            <person name="Winkler S."/>
            <person name="Tracey A."/>
            <person name="Sims Y."/>
            <person name="Howe K."/>
            <person name="Rhie A."/>
            <person name="Formenti G."/>
            <person name="Durbin R."/>
            <person name="Fedrigo O."/>
            <person name="Jarvis E.D."/>
        </authorList>
    </citation>
    <scope>NUCLEOTIDE SEQUENCE [LARGE SCALE GENOMIC DNA]</scope>
</reference>
<dbReference type="GO" id="GO:0016477">
    <property type="term" value="P:cell migration"/>
    <property type="evidence" value="ECO:0007669"/>
    <property type="project" value="TreeGrafter"/>
</dbReference>
<feature type="domain" description="Ig-like" evidence="14">
    <location>
        <begin position="51"/>
        <end position="131"/>
    </location>
</feature>